<evidence type="ECO:0000313" key="4">
    <source>
        <dbReference type="Proteomes" id="UP000184432"/>
    </source>
</evidence>
<evidence type="ECO:0000256" key="1">
    <source>
        <dbReference type="SAM" id="SignalP"/>
    </source>
</evidence>
<dbReference type="Proteomes" id="UP000184432">
    <property type="component" value="Unassembled WGS sequence"/>
</dbReference>
<dbReference type="GO" id="GO:0030288">
    <property type="term" value="C:outer membrane-bounded periplasmic space"/>
    <property type="evidence" value="ECO:0007669"/>
    <property type="project" value="InterPro"/>
</dbReference>
<feature type="signal peptide" evidence="1">
    <location>
        <begin position="1"/>
        <end position="20"/>
    </location>
</feature>
<dbReference type="STRING" id="570521.SAMN04488508_101669"/>
<dbReference type="Gene3D" id="1.20.144.10">
    <property type="entry name" value="Phosphatidic acid phosphatase type 2/haloperoxidase"/>
    <property type="match status" value="1"/>
</dbReference>
<accession>A0A1M6B7I7</accession>
<dbReference type="AlphaFoldDB" id="A0A1M6B7I7"/>
<gene>
    <name evidence="3" type="ORF">SAMN04488508_101669</name>
</gene>
<organism evidence="3 4">
    <name type="scientific">Aquimarina spongiae</name>
    <dbReference type="NCBI Taxonomy" id="570521"/>
    <lineage>
        <taxon>Bacteria</taxon>
        <taxon>Pseudomonadati</taxon>
        <taxon>Bacteroidota</taxon>
        <taxon>Flavobacteriia</taxon>
        <taxon>Flavobacteriales</taxon>
        <taxon>Flavobacteriaceae</taxon>
        <taxon>Aquimarina</taxon>
    </lineage>
</organism>
<keyword evidence="4" id="KW-1185">Reference proteome</keyword>
<dbReference type="Pfam" id="PF01569">
    <property type="entry name" value="PAP2"/>
    <property type="match status" value="1"/>
</dbReference>
<protein>
    <submittedName>
        <fullName evidence="3">Acid phosphatase (Class A)</fullName>
    </submittedName>
</protein>
<dbReference type="SUPFAM" id="SSF48317">
    <property type="entry name" value="Acid phosphatase/Vanadium-dependent haloperoxidase"/>
    <property type="match status" value="1"/>
</dbReference>
<dbReference type="GO" id="GO:0003993">
    <property type="term" value="F:acid phosphatase activity"/>
    <property type="evidence" value="ECO:0007669"/>
    <property type="project" value="InterPro"/>
</dbReference>
<dbReference type="EMBL" id="FQYP01000001">
    <property type="protein sequence ID" value="SHI44686.1"/>
    <property type="molecule type" value="Genomic_DNA"/>
</dbReference>
<name>A0A1M6B7I7_9FLAO</name>
<dbReference type="InterPro" id="IPR000326">
    <property type="entry name" value="PAP2/HPO"/>
</dbReference>
<evidence type="ECO:0000259" key="2">
    <source>
        <dbReference type="Pfam" id="PF01569"/>
    </source>
</evidence>
<dbReference type="InterPro" id="IPR036938">
    <property type="entry name" value="PAP2/HPO_sf"/>
</dbReference>
<feature type="chain" id="PRO_5013359485" evidence="1">
    <location>
        <begin position="21"/>
        <end position="294"/>
    </location>
</feature>
<proteinExistence type="predicted"/>
<keyword evidence="1" id="KW-0732">Signal</keyword>
<dbReference type="InterPro" id="IPR001011">
    <property type="entry name" value="Acid_Pase_classA_bac"/>
</dbReference>
<feature type="domain" description="Phosphatidic acid phosphatase type 2/haloperoxidase" evidence="2">
    <location>
        <begin position="186"/>
        <end position="277"/>
    </location>
</feature>
<dbReference type="OrthoDB" id="9780507at2"/>
<evidence type="ECO:0000313" key="3">
    <source>
        <dbReference type="EMBL" id="SHI44686.1"/>
    </source>
</evidence>
<dbReference type="RefSeq" id="WP_073313859.1">
    <property type="nucleotide sequence ID" value="NZ_FQYP01000001.1"/>
</dbReference>
<dbReference type="PRINTS" id="PR00483">
    <property type="entry name" value="BACPHPHTASE"/>
</dbReference>
<sequence>MIQKKYLLLLVISIVHLYSAAQTLHPLEPAKNHYASLQQLDSKPNATRADLDKVVFPASKYSSGTLIYTMITPHYLTKEQVQRLKHSIHFPANSSDQTKAELEYLLAWQAKRTQAESNRASQVLAPIGYWPHADILPTHNRYEQNLENLLYEGKAVMGDQVTYQNYPATTKLLRGITKDMRLMEFTVKYHLLRARPYHLEPKLEPLARISSPSFASGHTLWAYIQAFAWSELIPTKRKEFLEVAYEVGESREIMGIHYPSDEEAARVLAHQMLVAMTKNPEFLKDLEEAKKEWK</sequence>
<reference evidence="4" key="1">
    <citation type="submission" date="2016-11" db="EMBL/GenBank/DDBJ databases">
        <authorList>
            <person name="Varghese N."/>
            <person name="Submissions S."/>
        </authorList>
    </citation>
    <scope>NUCLEOTIDE SEQUENCE [LARGE SCALE GENOMIC DNA]</scope>
    <source>
        <strain evidence="4">DSM 22623</strain>
    </source>
</reference>